<evidence type="ECO:0000256" key="1">
    <source>
        <dbReference type="SAM" id="MobiDB-lite"/>
    </source>
</evidence>
<evidence type="ECO:0000313" key="3">
    <source>
        <dbReference type="Proteomes" id="UP000054995"/>
    </source>
</evidence>
<accession>A0A0V1DN12</accession>
<dbReference type="AlphaFoldDB" id="A0A0V1DN12"/>
<organism evidence="2 3">
    <name type="scientific">Trichinella pseudospiralis</name>
    <name type="common">Parasitic roundworm</name>
    <dbReference type="NCBI Taxonomy" id="6337"/>
    <lineage>
        <taxon>Eukaryota</taxon>
        <taxon>Metazoa</taxon>
        <taxon>Ecdysozoa</taxon>
        <taxon>Nematoda</taxon>
        <taxon>Enoplea</taxon>
        <taxon>Dorylaimia</taxon>
        <taxon>Trichinellida</taxon>
        <taxon>Trichinellidae</taxon>
        <taxon>Trichinella</taxon>
    </lineage>
</organism>
<proteinExistence type="predicted"/>
<gene>
    <name evidence="2" type="ORF">T4D_5622</name>
</gene>
<feature type="region of interest" description="Disordered" evidence="1">
    <location>
        <begin position="1"/>
        <end position="38"/>
    </location>
</feature>
<name>A0A0V1DN12_TRIPS</name>
<feature type="non-terminal residue" evidence="2">
    <location>
        <position position="1"/>
    </location>
</feature>
<protein>
    <submittedName>
        <fullName evidence="2">Uncharacterized protein</fullName>
    </submittedName>
</protein>
<reference evidence="2 3" key="1">
    <citation type="submission" date="2015-01" db="EMBL/GenBank/DDBJ databases">
        <title>Evolution of Trichinella species and genotypes.</title>
        <authorList>
            <person name="Korhonen P.K."/>
            <person name="Edoardo P."/>
            <person name="Giuseppe L.R."/>
            <person name="Gasser R.B."/>
        </authorList>
    </citation>
    <scope>NUCLEOTIDE SEQUENCE [LARGE SCALE GENOMIC DNA]</scope>
    <source>
        <strain evidence="2">ISS470</strain>
    </source>
</reference>
<sequence length="56" mass="6732">HCYRNGQWRKDEVKTRTTRSRSRTTRSRSRTTRSRTVDEDIRYMRFPKGPNSVSLG</sequence>
<feature type="compositionally biased region" description="Basic residues" evidence="1">
    <location>
        <begin position="16"/>
        <end position="33"/>
    </location>
</feature>
<keyword evidence="3" id="KW-1185">Reference proteome</keyword>
<dbReference type="EMBL" id="JYDT01002836">
    <property type="protein sequence ID" value="KRY62956.1"/>
    <property type="molecule type" value="Genomic_DNA"/>
</dbReference>
<dbReference type="Proteomes" id="UP000054995">
    <property type="component" value="Unassembled WGS sequence"/>
</dbReference>
<evidence type="ECO:0000313" key="2">
    <source>
        <dbReference type="EMBL" id="KRY62956.1"/>
    </source>
</evidence>
<comment type="caution">
    <text evidence="2">The sequence shown here is derived from an EMBL/GenBank/DDBJ whole genome shotgun (WGS) entry which is preliminary data.</text>
</comment>